<keyword evidence="3" id="KW-1185">Reference proteome</keyword>
<feature type="region of interest" description="Disordered" evidence="1">
    <location>
        <begin position="264"/>
        <end position="338"/>
    </location>
</feature>
<accession>K5VYF8</accession>
<feature type="compositionally biased region" description="Polar residues" evidence="1">
    <location>
        <begin position="108"/>
        <end position="128"/>
    </location>
</feature>
<name>K5VYF8_PHACS</name>
<feature type="region of interest" description="Disordered" evidence="1">
    <location>
        <begin position="27"/>
        <end position="134"/>
    </location>
</feature>
<proteinExistence type="predicted"/>
<dbReference type="InParanoid" id="K5VYF8"/>
<evidence type="ECO:0000313" key="2">
    <source>
        <dbReference type="EMBL" id="EKM56623.1"/>
    </source>
</evidence>
<gene>
    <name evidence="2" type="ORF">PHACADRAFT_172279</name>
</gene>
<dbReference type="OrthoDB" id="3225203at2759"/>
<reference evidence="2 3" key="1">
    <citation type="journal article" date="2012" name="BMC Genomics">
        <title>Comparative genomics of the white-rot fungi, Phanerochaete carnosa and P. chrysosporium, to elucidate the genetic basis of the distinct wood types they colonize.</title>
        <authorList>
            <person name="Suzuki H."/>
            <person name="MacDonald J."/>
            <person name="Syed K."/>
            <person name="Salamov A."/>
            <person name="Hori C."/>
            <person name="Aerts A."/>
            <person name="Henrissat B."/>
            <person name="Wiebenga A."/>
            <person name="vanKuyk P.A."/>
            <person name="Barry K."/>
            <person name="Lindquist E."/>
            <person name="LaButti K."/>
            <person name="Lapidus A."/>
            <person name="Lucas S."/>
            <person name="Coutinho P."/>
            <person name="Gong Y."/>
            <person name="Samejima M."/>
            <person name="Mahadevan R."/>
            <person name="Abou-Zaid M."/>
            <person name="de Vries R.P."/>
            <person name="Igarashi K."/>
            <person name="Yadav J.S."/>
            <person name="Grigoriev I.V."/>
            <person name="Master E.R."/>
        </authorList>
    </citation>
    <scope>NUCLEOTIDE SEQUENCE [LARGE SCALE GENOMIC DNA]</scope>
    <source>
        <strain evidence="2 3">HHB-10118-sp</strain>
    </source>
</reference>
<feature type="compositionally biased region" description="Polar residues" evidence="1">
    <location>
        <begin position="299"/>
        <end position="313"/>
    </location>
</feature>
<dbReference type="KEGG" id="pco:PHACADRAFT_172279"/>
<sequence>MEVVRKARRAGLGDVGRAMELAMFGADIHENSGVPESESHQPKQGRRRGRQPNDGWNGLLESDSDQESAEDSGSEREWEGWEADFTNPRKHRRSLPPDSGVQWESGWHWSSTTSPSKLNGLVSPTGTNFDDYDFPAKPVAAVDAAARSNCASLNVPPRTLSSYASADSLLKRSLQSGSLRRPRRPESPSSYLTHARARSPLAGELDDTEYYGSESGFAVPSPPQYMPDTAYPSRVPAEISLRQASSGYPTQRVPMSMAMTTITSTVTAGDDAGPGRKGKGKGKARALETPPRPARKRSLTVQGALSPRPSTVDSLRDSPGTGTLHTPEGGGERSAKPGRLKLAKLSFAQVAAVSSGSSYLGSRNLAPPPLSATSTSSFESPQFARPEESD</sequence>
<organism evidence="2 3">
    <name type="scientific">Phanerochaete carnosa (strain HHB-10118-sp)</name>
    <name type="common">White-rot fungus</name>
    <name type="synonym">Peniophora carnosa</name>
    <dbReference type="NCBI Taxonomy" id="650164"/>
    <lineage>
        <taxon>Eukaryota</taxon>
        <taxon>Fungi</taxon>
        <taxon>Dikarya</taxon>
        <taxon>Basidiomycota</taxon>
        <taxon>Agaricomycotina</taxon>
        <taxon>Agaricomycetes</taxon>
        <taxon>Polyporales</taxon>
        <taxon>Phanerochaetaceae</taxon>
        <taxon>Phanerochaete</taxon>
    </lineage>
</organism>
<dbReference type="EMBL" id="JH930471">
    <property type="protein sequence ID" value="EKM56623.1"/>
    <property type="molecule type" value="Genomic_DNA"/>
</dbReference>
<evidence type="ECO:0000256" key="1">
    <source>
        <dbReference type="SAM" id="MobiDB-lite"/>
    </source>
</evidence>
<dbReference type="AlphaFoldDB" id="K5VYF8"/>
<protein>
    <submittedName>
        <fullName evidence="2">Uncharacterized protein</fullName>
    </submittedName>
</protein>
<feature type="compositionally biased region" description="Acidic residues" evidence="1">
    <location>
        <begin position="62"/>
        <end position="72"/>
    </location>
</feature>
<dbReference type="RefSeq" id="XP_007394465.1">
    <property type="nucleotide sequence ID" value="XM_007394403.1"/>
</dbReference>
<feature type="region of interest" description="Disordered" evidence="1">
    <location>
        <begin position="173"/>
        <end position="231"/>
    </location>
</feature>
<feature type="region of interest" description="Disordered" evidence="1">
    <location>
        <begin position="356"/>
        <end position="390"/>
    </location>
</feature>
<evidence type="ECO:0000313" key="3">
    <source>
        <dbReference type="Proteomes" id="UP000008370"/>
    </source>
</evidence>
<dbReference type="Proteomes" id="UP000008370">
    <property type="component" value="Unassembled WGS sequence"/>
</dbReference>
<dbReference type="HOGENOM" id="CLU_708063_0_0_1"/>
<dbReference type="GeneID" id="18909589"/>